<reference evidence="2 3" key="1">
    <citation type="submission" date="2022-10" db="EMBL/GenBank/DDBJ databases">
        <title>Defluviimonas sp. nov., isolated from ocean surface sediments.</title>
        <authorList>
            <person name="He W."/>
            <person name="Wang L."/>
            <person name="Zhang D.-F."/>
        </authorList>
    </citation>
    <scope>NUCLEOTIDE SEQUENCE [LARGE SCALE GENOMIC DNA]</scope>
    <source>
        <strain evidence="2 3">WL0050</strain>
    </source>
</reference>
<dbReference type="EMBL" id="JAOWKZ010000001">
    <property type="protein sequence ID" value="MCV2870693.1"/>
    <property type="molecule type" value="Genomic_DNA"/>
</dbReference>
<dbReference type="RefSeq" id="WP_263737901.1">
    <property type="nucleotide sequence ID" value="NZ_JAOWKZ010000001.1"/>
</dbReference>
<comment type="caution">
    <text evidence="2">The sequence shown here is derived from an EMBL/GenBank/DDBJ whole genome shotgun (WGS) entry which is preliminary data.</text>
</comment>
<evidence type="ECO:0000313" key="3">
    <source>
        <dbReference type="Proteomes" id="UP001652564"/>
    </source>
</evidence>
<gene>
    <name evidence="2" type="primary">rfbG</name>
    <name evidence="2" type="ORF">OEZ71_00120</name>
</gene>
<dbReference type="EC" id="4.2.1.45" evidence="2"/>
<dbReference type="GO" id="GO:0047733">
    <property type="term" value="F:CDP-glucose 4,6-dehydratase activity"/>
    <property type="evidence" value="ECO:0007669"/>
    <property type="project" value="UniProtKB-EC"/>
</dbReference>
<keyword evidence="3" id="KW-1185">Reference proteome</keyword>
<dbReference type="Pfam" id="PF16363">
    <property type="entry name" value="GDP_Man_Dehyd"/>
    <property type="match status" value="1"/>
</dbReference>
<dbReference type="InterPro" id="IPR013445">
    <property type="entry name" value="CDP_4_6_deHydtase"/>
</dbReference>
<keyword evidence="2" id="KW-0456">Lyase</keyword>
<evidence type="ECO:0000259" key="1">
    <source>
        <dbReference type="Pfam" id="PF16363"/>
    </source>
</evidence>
<feature type="domain" description="NAD(P)-binding" evidence="1">
    <location>
        <begin position="12"/>
        <end position="326"/>
    </location>
</feature>
<accession>A0ABT2ZI25</accession>
<dbReference type="Gene3D" id="3.40.50.720">
    <property type="entry name" value="NAD(P)-binding Rossmann-like Domain"/>
    <property type="match status" value="1"/>
</dbReference>
<dbReference type="NCBIfam" id="TIGR02622">
    <property type="entry name" value="CDP_4_6_dhtase"/>
    <property type="match status" value="1"/>
</dbReference>
<proteinExistence type="predicted"/>
<name>A0ABT2ZI25_9RHOB</name>
<dbReference type="InterPro" id="IPR016040">
    <property type="entry name" value="NAD(P)-bd_dom"/>
</dbReference>
<organism evidence="2 3">
    <name type="scientific">Albidovulum litorale</name>
    <dbReference type="NCBI Taxonomy" id="2984134"/>
    <lineage>
        <taxon>Bacteria</taxon>
        <taxon>Pseudomonadati</taxon>
        <taxon>Pseudomonadota</taxon>
        <taxon>Alphaproteobacteria</taxon>
        <taxon>Rhodobacterales</taxon>
        <taxon>Paracoccaceae</taxon>
        <taxon>Albidovulum</taxon>
    </lineage>
</organism>
<protein>
    <submittedName>
        <fullName evidence="2">CDP-glucose 4,6-dehydratase</fullName>
        <ecNumber evidence="2">4.2.1.45</ecNumber>
    </submittedName>
</protein>
<dbReference type="PANTHER" id="PTHR43000">
    <property type="entry name" value="DTDP-D-GLUCOSE 4,6-DEHYDRATASE-RELATED"/>
    <property type="match status" value="1"/>
</dbReference>
<dbReference type="InterPro" id="IPR036291">
    <property type="entry name" value="NAD(P)-bd_dom_sf"/>
</dbReference>
<dbReference type="SUPFAM" id="SSF51735">
    <property type="entry name" value="NAD(P)-binding Rossmann-fold domains"/>
    <property type="match status" value="1"/>
</dbReference>
<sequence length="361" mass="39122">MNRSFWKGRRVFVTGHTGFKGAWLAIWLRRMGAEVTGYALPPEGTPNLWSLLGQIDIGSVTADLNDRDALQDALGAARPEVILHLAAQALVRRSYRDPVGTFASNVMGTVNLLDAARACPDLRAVVIATSDKAYENTEQIWGYREGDALGGRDPYSGSKGAADIAASSMARSYFLPGNPSGHPARVAIVRAGNVIGGGDWSEDRLVPDIVRGCLGPEGRVTLRAPRSVRPWQHVLEPLRGYLMVAERLVAGDDLAATGWNFGPDRRDERAVVEVAEAMVAALGCGRLDIAPAGQDLHEARVLRLDSTRAERELGWRPVTGFGDCVRLTADWYAGWAAGRAASELCDAQLNEYEELLSDDRC</sequence>
<dbReference type="Proteomes" id="UP001652564">
    <property type="component" value="Unassembled WGS sequence"/>
</dbReference>
<evidence type="ECO:0000313" key="2">
    <source>
        <dbReference type="EMBL" id="MCV2870693.1"/>
    </source>
</evidence>
<dbReference type="Gene3D" id="3.90.25.10">
    <property type="entry name" value="UDP-galactose 4-epimerase, domain 1"/>
    <property type="match status" value="1"/>
</dbReference>